<feature type="region of interest" description="Disordered" evidence="1">
    <location>
        <begin position="124"/>
        <end position="160"/>
    </location>
</feature>
<dbReference type="EMBL" id="CM003374">
    <property type="protein sequence ID" value="KOM40732.1"/>
    <property type="molecule type" value="Genomic_DNA"/>
</dbReference>
<proteinExistence type="predicted"/>
<accession>A0A0L9UDW2</accession>
<reference evidence="3" key="1">
    <citation type="journal article" date="2015" name="Proc. Natl. Acad. Sci. U.S.A.">
        <title>Genome sequencing of adzuki bean (Vigna angularis) provides insight into high starch and low fat accumulation and domestication.</title>
        <authorList>
            <person name="Yang K."/>
            <person name="Tian Z."/>
            <person name="Chen C."/>
            <person name="Luo L."/>
            <person name="Zhao B."/>
            <person name="Wang Z."/>
            <person name="Yu L."/>
            <person name="Li Y."/>
            <person name="Sun Y."/>
            <person name="Li W."/>
            <person name="Chen Y."/>
            <person name="Li Y."/>
            <person name="Zhang Y."/>
            <person name="Ai D."/>
            <person name="Zhao J."/>
            <person name="Shang C."/>
            <person name="Ma Y."/>
            <person name="Wu B."/>
            <person name="Wang M."/>
            <person name="Gao L."/>
            <person name="Sun D."/>
            <person name="Zhang P."/>
            <person name="Guo F."/>
            <person name="Wang W."/>
            <person name="Li Y."/>
            <person name="Wang J."/>
            <person name="Varshney R.K."/>
            <person name="Wang J."/>
            <person name="Ling H.Q."/>
            <person name="Wan P."/>
        </authorList>
    </citation>
    <scope>NUCLEOTIDE SEQUENCE</scope>
    <source>
        <strain evidence="3">cv. Jingnong 6</strain>
    </source>
</reference>
<organism evidence="2 3">
    <name type="scientific">Phaseolus angularis</name>
    <name type="common">Azuki bean</name>
    <name type="synonym">Vigna angularis</name>
    <dbReference type="NCBI Taxonomy" id="3914"/>
    <lineage>
        <taxon>Eukaryota</taxon>
        <taxon>Viridiplantae</taxon>
        <taxon>Streptophyta</taxon>
        <taxon>Embryophyta</taxon>
        <taxon>Tracheophyta</taxon>
        <taxon>Spermatophyta</taxon>
        <taxon>Magnoliopsida</taxon>
        <taxon>eudicotyledons</taxon>
        <taxon>Gunneridae</taxon>
        <taxon>Pentapetalae</taxon>
        <taxon>rosids</taxon>
        <taxon>fabids</taxon>
        <taxon>Fabales</taxon>
        <taxon>Fabaceae</taxon>
        <taxon>Papilionoideae</taxon>
        <taxon>50 kb inversion clade</taxon>
        <taxon>NPAAA clade</taxon>
        <taxon>indigoferoid/millettioid clade</taxon>
        <taxon>Phaseoleae</taxon>
        <taxon>Vigna</taxon>
    </lineage>
</organism>
<dbReference type="Proteomes" id="UP000053144">
    <property type="component" value="Chromosome 4"/>
</dbReference>
<name>A0A0L9UDW2_PHAAN</name>
<evidence type="ECO:0000256" key="1">
    <source>
        <dbReference type="SAM" id="MobiDB-lite"/>
    </source>
</evidence>
<dbReference type="Gramene" id="KOM40732">
    <property type="protein sequence ID" value="KOM40732"/>
    <property type="gene ID" value="LR48_Vigan04g093000"/>
</dbReference>
<evidence type="ECO:0000313" key="2">
    <source>
        <dbReference type="EMBL" id="KOM40732.1"/>
    </source>
</evidence>
<feature type="region of interest" description="Disordered" evidence="1">
    <location>
        <begin position="199"/>
        <end position="224"/>
    </location>
</feature>
<dbReference type="AlphaFoldDB" id="A0A0L9UDW2"/>
<gene>
    <name evidence="2" type="ORF">LR48_Vigan04g093000</name>
</gene>
<sequence>MQGVRCLARPTTVQENGAFILVCSAEERADVGSMRTAGPIGVCLERIGGAHGRNQRLLAGRKRESCEVFSHHQHTYSAHTERTTRPRGVMEGLLSRGEWEALWRRHPAIDNTWKRSVEVAKEEESSSMRWPMHKKSVQTSNNNMKESPRKGDIQQSGPKNMEVMGDSLLDQEGAATSSLNGSVTVHACREIGVHVEGGAQGRQRCTQQPCVQQRDASSSLEKGF</sequence>
<protein>
    <submittedName>
        <fullName evidence="2">Uncharacterized protein</fullName>
    </submittedName>
</protein>
<evidence type="ECO:0000313" key="3">
    <source>
        <dbReference type="Proteomes" id="UP000053144"/>
    </source>
</evidence>
<feature type="compositionally biased region" description="Polar residues" evidence="1">
    <location>
        <begin position="203"/>
        <end position="224"/>
    </location>
</feature>